<dbReference type="GO" id="GO:0010629">
    <property type="term" value="P:negative regulation of gene expression"/>
    <property type="evidence" value="ECO:0007669"/>
    <property type="project" value="UniProtKB-ARBA"/>
</dbReference>
<dbReference type="FunFam" id="3.30.420.10:FF:000031">
    <property type="entry name" value="RNA exonuclease 1"/>
    <property type="match status" value="1"/>
</dbReference>
<comment type="caution">
    <text evidence="9">The sequence shown here is derived from an EMBL/GenBank/DDBJ whole genome shotgun (WGS) entry which is preliminary data.</text>
</comment>
<dbReference type="InterPro" id="IPR012337">
    <property type="entry name" value="RNaseH-like_sf"/>
</dbReference>
<evidence type="ECO:0000259" key="8">
    <source>
        <dbReference type="SMART" id="SM00479"/>
    </source>
</evidence>
<dbReference type="Pfam" id="PF00929">
    <property type="entry name" value="RNase_T"/>
    <property type="match status" value="1"/>
</dbReference>
<evidence type="ECO:0000256" key="5">
    <source>
        <dbReference type="ARBA" id="ARBA00022839"/>
    </source>
</evidence>
<comment type="subcellular location">
    <subcellularLocation>
        <location evidence="1">Nucleus</location>
    </subcellularLocation>
</comment>
<accession>A0A8H6SMH7</accession>
<dbReference type="InterPro" id="IPR036397">
    <property type="entry name" value="RNaseH_sf"/>
</dbReference>
<keyword evidence="6" id="KW-0539">Nucleus</keyword>
<sequence length="501" mass="55219">MFSTLKLFQVPCPDARTCIRPNCLFSHNSSIPTPPGLSIPIEQPTTTQPPPPRPSTSSTIPAKRPLSTPSSPNEPPRKNLKVAPNRAVPTPQQPTSGPPVLRINAAASFVPLPVRQALLKTLYDHFVVLYDDIPGISTSLASEHALRQEQEIYDKSNKQSYRVAIIQCCAAIKRRPTPDSTSHSSVGTEAEVLARAEAQKTRKSLRLTRNHLEHLILSRAELETWGFIVEIPFGIGGDKPSIENELSTCDRCRKAVLVKRREEAEECIYHWGKPISRVVSGQRVRVHRCCGKQAPDDEGCASGPHVFYENKPEDLHARHAFSYLKSPPSASTVLDVASVDCEMVYTTGGMRVARVSVVDGNGDPVFDELVTMDEGVHIIDFNTRFSGITEEEYGKAVLSLSAIREALDRLIDRDTILIGHGLDNDLNTLRIIHHNNVDTSIIFKHSAGPPYRKALRDLAREHLGISIQNGGGSVGHSSLEDCIATLDLVKWYITSPNSHKT</sequence>
<protein>
    <submittedName>
        <fullName evidence="9">Exonuclease domain-containing protein</fullName>
    </submittedName>
</protein>
<name>A0A8H6SMH7_9AGAR</name>
<dbReference type="GeneID" id="59346620"/>
<dbReference type="Proteomes" id="UP000636479">
    <property type="component" value="Unassembled WGS sequence"/>
</dbReference>
<dbReference type="Gene3D" id="3.30.420.10">
    <property type="entry name" value="Ribonuclease H-like superfamily/Ribonuclease H"/>
    <property type="match status" value="1"/>
</dbReference>
<dbReference type="GO" id="GO:0004527">
    <property type="term" value="F:exonuclease activity"/>
    <property type="evidence" value="ECO:0007669"/>
    <property type="project" value="UniProtKB-KW"/>
</dbReference>
<dbReference type="InterPro" id="IPR013520">
    <property type="entry name" value="Ribonucl_H"/>
</dbReference>
<proteinExistence type="inferred from homology"/>
<dbReference type="AlphaFoldDB" id="A0A8H6SMH7"/>
<evidence type="ECO:0000256" key="4">
    <source>
        <dbReference type="ARBA" id="ARBA00022801"/>
    </source>
</evidence>
<dbReference type="SMART" id="SM00479">
    <property type="entry name" value="EXOIII"/>
    <property type="match status" value="1"/>
</dbReference>
<evidence type="ECO:0000256" key="6">
    <source>
        <dbReference type="ARBA" id="ARBA00023242"/>
    </source>
</evidence>
<keyword evidence="4" id="KW-0378">Hydrolase</keyword>
<evidence type="ECO:0000313" key="9">
    <source>
        <dbReference type="EMBL" id="KAF7301748.1"/>
    </source>
</evidence>
<keyword evidence="10" id="KW-1185">Reference proteome</keyword>
<evidence type="ECO:0000256" key="7">
    <source>
        <dbReference type="SAM" id="MobiDB-lite"/>
    </source>
</evidence>
<reference evidence="9" key="1">
    <citation type="submission" date="2020-05" db="EMBL/GenBank/DDBJ databases">
        <title>Mycena genomes resolve the evolution of fungal bioluminescence.</title>
        <authorList>
            <person name="Tsai I.J."/>
        </authorList>
    </citation>
    <scope>NUCLEOTIDE SEQUENCE</scope>
    <source>
        <strain evidence="9">171206Taipei</strain>
    </source>
</reference>
<dbReference type="InterPro" id="IPR034922">
    <property type="entry name" value="REX1-like_exo"/>
</dbReference>
<dbReference type="OrthoDB" id="8191639at2759"/>
<evidence type="ECO:0000256" key="3">
    <source>
        <dbReference type="ARBA" id="ARBA00022722"/>
    </source>
</evidence>
<evidence type="ECO:0000256" key="2">
    <source>
        <dbReference type="ARBA" id="ARBA00006357"/>
    </source>
</evidence>
<feature type="domain" description="Exonuclease" evidence="8">
    <location>
        <begin position="335"/>
        <end position="498"/>
    </location>
</feature>
<gene>
    <name evidence="9" type="ORF">MIND_00740400</name>
</gene>
<evidence type="ECO:0000256" key="1">
    <source>
        <dbReference type="ARBA" id="ARBA00004123"/>
    </source>
</evidence>
<dbReference type="SUPFAM" id="SSF53098">
    <property type="entry name" value="Ribonuclease H-like"/>
    <property type="match status" value="1"/>
</dbReference>
<dbReference type="GO" id="GO:0003676">
    <property type="term" value="F:nucleic acid binding"/>
    <property type="evidence" value="ECO:0007669"/>
    <property type="project" value="InterPro"/>
</dbReference>
<keyword evidence="3" id="KW-0540">Nuclease</keyword>
<feature type="region of interest" description="Disordered" evidence="7">
    <location>
        <begin position="34"/>
        <end position="99"/>
    </location>
</feature>
<dbReference type="PANTHER" id="PTHR12801:SF115">
    <property type="entry name" value="FI18136P1-RELATED"/>
    <property type="match status" value="1"/>
</dbReference>
<organism evidence="9 10">
    <name type="scientific">Mycena indigotica</name>
    <dbReference type="NCBI Taxonomy" id="2126181"/>
    <lineage>
        <taxon>Eukaryota</taxon>
        <taxon>Fungi</taxon>
        <taxon>Dikarya</taxon>
        <taxon>Basidiomycota</taxon>
        <taxon>Agaricomycotina</taxon>
        <taxon>Agaricomycetes</taxon>
        <taxon>Agaricomycetidae</taxon>
        <taxon>Agaricales</taxon>
        <taxon>Marasmiineae</taxon>
        <taxon>Mycenaceae</taxon>
        <taxon>Mycena</taxon>
    </lineage>
</organism>
<dbReference type="EMBL" id="JACAZF010000006">
    <property type="protein sequence ID" value="KAF7301748.1"/>
    <property type="molecule type" value="Genomic_DNA"/>
</dbReference>
<dbReference type="CDD" id="cd06145">
    <property type="entry name" value="REX1_like"/>
    <property type="match status" value="1"/>
</dbReference>
<dbReference type="RefSeq" id="XP_037219748.1">
    <property type="nucleotide sequence ID" value="XM_037364104.1"/>
</dbReference>
<dbReference type="InterPro" id="IPR047021">
    <property type="entry name" value="REXO1/3/4-like"/>
</dbReference>
<comment type="similarity">
    <text evidence="2">Belongs to the REXO1/REXO3 family.</text>
</comment>
<dbReference type="GO" id="GO:0005634">
    <property type="term" value="C:nucleus"/>
    <property type="evidence" value="ECO:0007669"/>
    <property type="project" value="UniProtKB-SubCell"/>
</dbReference>
<keyword evidence="5 9" id="KW-0269">Exonuclease</keyword>
<evidence type="ECO:0000313" key="10">
    <source>
        <dbReference type="Proteomes" id="UP000636479"/>
    </source>
</evidence>
<dbReference type="PANTHER" id="PTHR12801">
    <property type="entry name" value="RNA EXONUCLEASE REXO1 / RECO3 FAMILY MEMBER-RELATED"/>
    <property type="match status" value="1"/>
</dbReference>